<proteinExistence type="predicted"/>
<dbReference type="Proteomes" id="UP001562425">
    <property type="component" value="Unassembled WGS sequence"/>
</dbReference>
<evidence type="ECO:0000313" key="3">
    <source>
        <dbReference type="Proteomes" id="UP001562425"/>
    </source>
</evidence>
<dbReference type="EMBL" id="JBEHCU010008644">
    <property type="protein sequence ID" value="KAL1381405.1"/>
    <property type="molecule type" value="Genomic_DNA"/>
</dbReference>
<feature type="region of interest" description="Disordered" evidence="1">
    <location>
        <begin position="1"/>
        <end position="31"/>
    </location>
</feature>
<evidence type="ECO:0000313" key="2">
    <source>
        <dbReference type="EMBL" id="KAL1381405.1"/>
    </source>
</evidence>
<gene>
    <name evidence="2" type="ORF">pipiens_013487</name>
</gene>
<accession>A0ABD1CYQ8</accession>
<protein>
    <submittedName>
        <fullName evidence="2">Uncharacterized protein</fullName>
    </submittedName>
</protein>
<sequence>SSFGDLGKPEQLASGRRGADLGRGPGNHRNKPLVSVFVRACV</sequence>
<evidence type="ECO:0000256" key="1">
    <source>
        <dbReference type="SAM" id="MobiDB-lite"/>
    </source>
</evidence>
<organism evidence="2 3">
    <name type="scientific">Culex pipiens pipiens</name>
    <name type="common">Northern house mosquito</name>
    <dbReference type="NCBI Taxonomy" id="38569"/>
    <lineage>
        <taxon>Eukaryota</taxon>
        <taxon>Metazoa</taxon>
        <taxon>Ecdysozoa</taxon>
        <taxon>Arthropoda</taxon>
        <taxon>Hexapoda</taxon>
        <taxon>Insecta</taxon>
        <taxon>Pterygota</taxon>
        <taxon>Neoptera</taxon>
        <taxon>Endopterygota</taxon>
        <taxon>Diptera</taxon>
        <taxon>Nematocera</taxon>
        <taxon>Culicoidea</taxon>
        <taxon>Culicidae</taxon>
        <taxon>Culicinae</taxon>
        <taxon>Culicini</taxon>
        <taxon>Culex</taxon>
        <taxon>Culex</taxon>
    </lineage>
</organism>
<comment type="caution">
    <text evidence="2">The sequence shown here is derived from an EMBL/GenBank/DDBJ whole genome shotgun (WGS) entry which is preliminary data.</text>
</comment>
<dbReference type="AlphaFoldDB" id="A0ABD1CYQ8"/>
<feature type="non-terminal residue" evidence="2">
    <location>
        <position position="1"/>
    </location>
</feature>
<name>A0ABD1CYQ8_CULPP</name>
<reference evidence="2 3" key="1">
    <citation type="submission" date="2024-05" db="EMBL/GenBank/DDBJ databases">
        <title>Culex pipiens pipiens assembly and annotation.</title>
        <authorList>
            <person name="Alout H."/>
            <person name="Durand T."/>
        </authorList>
    </citation>
    <scope>NUCLEOTIDE SEQUENCE [LARGE SCALE GENOMIC DNA]</scope>
    <source>
        <strain evidence="2">HA-2024</strain>
        <tissue evidence="2">Whole body</tissue>
    </source>
</reference>
<keyword evidence="3" id="KW-1185">Reference proteome</keyword>